<accession>A0A0N1IM74</accession>
<evidence type="ECO:0000256" key="3">
    <source>
        <dbReference type="ARBA" id="ARBA00022912"/>
    </source>
</evidence>
<dbReference type="AlphaFoldDB" id="A0A0N1IM74"/>
<evidence type="ECO:0000256" key="5">
    <source>
        <dbReference type="ARBA" id="ARBA00048336"/>
    </source>
</evidence>
<dbReference type="GO" id="GO:0007165">
    <property type="term" value="P:signal transduction"/>
    <property type="evidence" value="ECO:0007669"/>
    <property type="project" value="TreeGrafter"/>
</dbReference>
<comment type="catalytic activity">
    <reaction evidence="4">
        <text>O-phospho-L-seryl-[protein] + H2O = L-seryl-[protein] + phosphate</text>
        <dbReference type="Rhea" id="RHEA:20629"/>
        <dbReference type="Rhea" id="RHEA-COMP:9863"/>
        <dbReference type="Rhea" id="RHEA-COMP:11604"/>
        <dbReference type="ChEBI" id="CHEBI:15377"/>
        <dbReference type="ChEBI" id="CHEBI:29999"/>
        <dbReference type="ChEBI" id="CHEBI:43474"/>
        <dbReference type="ChEBI" id="CHEBI:83421"/>
        <dbReference type="EC" id="3.1.3.16"/>
    </reaction>
</comment>
<dbReference type="PANTHER" id="PTHR45948">
    <property type="entry name" value="DUAL SPECIFICITY PROTEIN PHOSPHATASE DDB_G0269404-RELATED"/>
    <property type="match status" value="1"/>
</dbReference>
<evidence type="ECO:0000259" key="6">
    <source>
        <dbReference type="PROSITE" id="PS50056"/>
    </source>
</evidence>
<protein>
    <submittedName>
        <fullName evidence="7">Putative dual-specificity protein phosphatase</fullName>
    </submittedName>
</protein>
<sequence length="574" mass="64109">MCGDPHVRKYRVYEDNGNGNHVFRCFEAQSDFYVELNSYCQNAPLIPLEAQKMFLVTIPAEDTPTYSIDLHFLECAVLIELVLRARQKVMQRDDASYFTTPSVIVHCMVGVSRSAAIVIAYMMKKFSMSRDAAIQFIRCTRPVIQPNPGFQRQLELWESLRGFRIVDEMSTKVLSLETKAKSNLLYVVRTILPTILRTNKCDNERRFFGTLIKDASSSEDELHAVYRELRSIITADVDCEVYTDIPNYFGYVAEVVCGVDAVLPSFTRYASFSKHIPTCSDTFYYRVVKDVARSGFEKDTFDTARGFCSLFEAIYLKHLCKVGNGRPRVLDDDARCFPVPTGCGLSFPFLFLVAPYAEGFVQFSEWDTLAEAFSTTGAALSTEEEQHLATKVLDSFLQFFFRSSCGCSESTSTLPSNASADAYTKLAYLQEDMELVMFRRLEEQWREKGSVVSVDVSIVASNCDDARVVFMLLLKTISGLVAFRMVLEAAEQFLTQTYAARLAGSEAVADKALSLPAISAAITSLDSIYSERCGCSSNVVDFFKSELAGLRDIGVLNTSGIVSLFHTSSYGSGV</sequence>
<dbReference type="PROSITE" id="PS00383">
    <property type="entry name" value="TYR_PHOSPHATASE_1"/>
    <property type="match status" value="1"/>
</dbReference>
<name>A0A0N1IM74_LEPSE</name>
<gene>
    <name evidence="7" type="ORF">ABL78_1772</name>
</gene>
<dbReference type="VEuPathDB" id="TriTrypDB:Lsey_0031_0290"/>
<dbReference type="InterPro" id="IPR000387">
    <property type="entry name" value="Tyr_Pase_dom"/>
</dbReference>
<dbReference type="GO" id="GO:0005829">
    <property type="term" value="C:cytosol"/>
    <property type="evidence" value="ECO:0007669"/>
    <property type="project" value="TreeGrafter"/>
</dbReference>
<evidence type="ECO:0000256" key="1">
    <source>
        <dbReference type="ARBA" id="ARBA00008601"/>
    </source>
</evidence>
<dbReference type="OMA" id="FEAIYVK"/>
<organism evidence="7 8">
    <name type="scientific">Leptomonas seymouri</name>
    <dbReference type="NCBI Taxonomy" id="5684"/>
    <lineage>
        <taxon>Eukaryota</taxon>
        <taxon>Discoba</taxon>
        <taxon>Euglenozoa</taxon>
        <taxon>Kinetoplastea</taxon>
        <taxon>Metakinetoplastina</taxon>
        <taxon>Trypanosomatida</taxon>
        <taxon>Trypanosomatidae</taxon>
        <taxon>Leishmaniinae</taxon>
        <taxon>Leptomonas</taxon>
    </lineage>
</organism>
<dbReference type="PROSITE" id="PS50056">
    <property type="entry name" value="TYR_PHOSPHATASE_2"/>
    <property type="match status" value="1"/>
</dbReference>
<feature type="domain" description="Tyrosine specific protein phosphatases" evidence="6">
    <location>
        <begin position="76"/>
        <end position="142"/>
    </location>
</feature>
<comment type="caution">
    <text evidence="7">The sequence shown here is derived from an EMBL/GenBank/DDBJ whole genome shotgun (WGS) entry which is preliminary data.</text>
</comment>
<dbReference type="GO" id="GO:0004722">
    <property type="term" value="F:protein serine/threonine phosphatase activity"/>
    <property type="evidence" value="ECO:0007669"/>
    <property type="project" value="UniProtKB-EC"/>
</dbReference>
<keyword evidence="3" id="KW-0904">Protein phosphatase</keyword>
<dbReference type="InterPro" id="IPR020422">
    <property type="entry name" value="TYR_PHOSPHATASE_DUAL_dom"/>
</dbReference>
<comment type="similarity">
    <text evidence="1">Belongs to the protein-tyrosine phosphatase family. Non-receptor class dual specificity subfamily.</text>
</comment>
<proteinExistence type="inferred from homology"/>
<dbReference type="Proteomes" id="UP000038009">
    <property type="component" value="Unassembled WGS sequence"/>
</dbReference>
<dbReference type="Gene3D" id="3.90.190.10">
    <property type="entry name" value="Protein tyrosine phosphatase superfamily"/>
    <property type="match status" value="1"/>
</dbReference>
<dbReference type="InterPro" id="IPR029021">
    <property type="entry name" value="Prot-tyrosine_phosphatase-like"/>
</dbReference>
<dbReference type="SUPFAM" id="SSF52799">
    <property type="entry name" value="(Phosphotyrosine protein) phosphatases II"/>
    <property type="match status" value="1"/>
</dbReference>
<dbReference type="OrthoDB" id="10252009at2759"/>
<dbReference type="InterPro" id="IPR000340">
    <property type="entry name" value="Dual-sp_phosphatase_cat-dom"/>
</dbReference>
<keyword evidence="2" id="KW-0378">Hydrolase</keyword>
<evidence type="ECO:0000256" key="2">
    <source>
        <dbReference type="ARBA" id="ARBA00022801"/>
    </source>
</evidence>
<dbReference type="PANTHER" id="PTHR45948:SF5">
    <property type="entry name" value="SPECIFICITY PROTEIN PHOSPHATASE, PUTATIVE-RELATED"/>
    <property type="match status" value="1"/>
</dbReference>
<dbReference type="CDD" id="cd14498">
    <property type="entry name" value="DSP"/>
    <property type="match status" value="1"/>
</dbReference>
<evidence type="ECO:0000256" key="4">
    <source>
        <dbReference type="ARBA" id="ARBA00047761"/>
    </source>
</evidence>
<dbReference type="GO" id="GO:0004725">
    <property type="term" value="F:protein tyrosine phosphatase activity"/>
    <property type="evidence" value="ECO:0007669"/>
    <property type="project" value="TreeGrafter"/>
</dbReference>
<keyword evidence="8" id="KW-1185">Reference proteome</keyword>
<dbReference type="SMART" id="SM00195">
    <property type="entry name" value="DSPc"/>
    <property type="match status" value="1"/>
</dbReference>
<reference evidence="7 8" key="1">
    <citation type="journal article" date="2015" name="PLoS Pathog.">
        <title>Leptomonas seymouri: Adaptations to the Dixenous Life Cycle Analyzed by Genome Sequencing, Transcriptome Profiling and Co-infection with Leishmania donovani.</title>
        <authorList>
            <person name="Kraeva N."/>
            <person name="Butenko A."/>
            <person name="Hlavacova J."/>
            <person name="Kostygov A."/>
            <person name="Myskova J."/>
            <person name="Grybchuk D."/>
            <person name="Lestinova T."/>
            <person name="Votypka J."/>
            <person name="Volf P."/>
            <person name="Opperdoes F."/>
            <person name="Flegontov P."/>
            <person name="Lukes J."/>
            <person name="Yurchenko V."/>
        </authorList>
    </citation>
    <scope>NUCLEOTIDE SEQUENCE [LARGE SCALE GENOMIC DNA]</scope>
    <source>
        <strain evidence="7 8">ATCC 30220</strain>
    </source>
</reference>
<dbReference type="InterPro" id="IPR016130">
    <property type="entry name" value="Tyr_Pase_AS"/>
</dbReference>
<dbReference type="EMBL" id="LJSK01000031">
    <property type="protein sequence ID" value="KPI89128.1"/>
    <property type="molecule type" value="Genomic_DNA"/>
</dbReference>
<evidence type="ECO:0000313" key="7">
    <source>
        <dbReference type="EMBL" id="KPI89128.1"/>
    </source>
</evidence>
<dbReference type="Pfam" id="PF00782">
    <property type="entry name" value="DSPc"/>
    <property type="match status" value="1"/>
</dbReference>
<comment type="catalytic activity">
    <reaction evidence="5">
        <text>O-phospho-L-threonyl-[protein] + H2O = L-threonyl-[protein] + phosphate</text>
        <dbReference type="Rhea" id="RHEA:47004"/>
        <dbReference type="Rhea" id="RHEA-COMP:11060"/>
        <dbReference type="Rhea" id="RHEA-COMP:11605"/>
        <dbReference type="ChEBI" id="CHEBI:15377"/>
        <dbReference type="ChEBI" id="CHEBI:30013"/>
        <dbReference type="ChEBI" id="CHEBI:43474"/>
        <dbReference type="ChEBI" id="CHEBI:61977"/>
        <dbReference type="EC" id="3.1.3.16"/>
    </reaction>
</comment>
<evidence type="ECO:0000313" key="8">
    <source>
        <dbReference type="Proteomes" id="UP000038009"/>
    </source>
</evidence>